<protein>
    <submittedName>
        <fullName evidence="1">Uncharacterized protein</fullName>
    </submittedName>
</protein>
<evidence type="ECO:0000313" key="2">
    <source>
        <dbReference type="Proteomes" id="UP000006791"/>
    </source>
</evidence>
<organism evidence="1 2">
    <name type="scientific">Chloracidobacterium thermophilum (strain B)</name>
    <dbReference type="NCBI Taxonomy" id="981222"/>
    <lineage>
        <taxon>Bacteria</taxon>
        <taxon>Pseudomonadati</taxon>
        <taxon>Acidobacteriota</taxon>
        <taxon>Terriglobia</taxon>
        <taxon>Terriglobales</taxon>
        <taxon>Acidobacteriaceae</taxon>
        <taxon>Chloracidobacterium</taxon>
    </lineage>
</organism>
<name>G2LH83_CHLTF</name>
<proteinExistence type="predicted"/>
<reference evidence="1 2" key="1">
    <citation type="journal article" date="2012" name="Environ. Microbiol.">
        <title>Complete genome of Candidatus Chloracidobacterium thermophilum, a chlorophyll-based photoheterotroph belonging to the phylum Acidobacteria.</title>
        <authorList>
            <person name="Garcia Costas A.M."/>
            <person name="Liu Z."/>
            <person name="Tomsho L.P."/>
            <person name="Schuster S.C."/>
            <person name="Ward D.M."/>
            <person name="Bryant D.A."/>
        </authorList>
    </citation>
    <scope>NUCLEOTIDE SEQUENCE [LARGE SCALE GENOMIC DNA]</scope>
    <source>
        <strain evidence="1 2">B</strain>
    </source>
</reference>
<keyword evidence="2" id="KW-1185">Reference proteome</keyword>
<dbReference type="AlphaFoldDB" id="G2LH83"/>
<evidence type="ECO:0000313" key="1">
    <source>
        <dbReference type="EMBL" id="AEP11825.1"/>
    </source>
</evidence>
<accession>G2LH83</accession>
<gene>
    <name evidence="1" type="ordered locus">Cabther_A1071</name>
</gene>
<dbReference type="EMBL" id="CP002514">
    <property type="protein sequence ID" value="AEP11825.1"/>
    <property type="molecule type" value="Genomic_DNA"/>
</dbReference>
<dbReference type="KEGG" id="ctm:Cabther_A1071"/>
<sequence>MKPIRKLSLQLTVQRLHSTDFVISDTQGCWLVKQVMTLFLLMSVQKH</sequence>
<dbReference type="HOGENOM" id="CLU_3166171_0_0_0"/>
<dbReference type="Proteomes" id="UP000006791">
    <property type="component" value="Chromosome 1"/>
</dbReference>